<dbReference type="GO" id="GO:0004165">
    <property type="term" value="F:delta(3)-delta(2)-enoyl-CoA isomerase activity"/>
    <property type="evidence" value="ECO:0007669"/>
    <property type="project" value="UniProtKB-ARBA"/>
</dbReference>
<keyword evidence="4" id="KW-0413">Isomerase</keyword>
<dbReference type="InterPro" id="IPR001753">
    <property type="entry name" value="Enoyl-CoA_hydra/iso"/>
</dbReference>
<gene>
    <name evidence="5" type="ORF">SAMN02927928_0971</name>
</gene>
<dbReference type="Pfam" id="PF00378">
    <property type="entry name" value="ECH_1"/>
    <property type="match status" value="1"/>
</dbReference>
<comment type="subcellular location">
    <subcellularLocation>
        <location evidence="1">Peroxisome</location>
    </subcellularLocation>
</comment>
<dbReference type="InterPro" id="IPR014748">
    <property type="entry name" value="Enoyl-CoA_hydra_C"/>
</dbReference>
<evidence type="ECO:0000313" key="6">
    <source>
        <dbReference type="Proteomes" id="UP000199150"/>
    </source>
</evidence>
<dbReference type="AlphaFoldDB" id="A0A1G4Q7C2"/>
<reference evidence="6" key="1">
    <citation type="submission" date="2016-10" db="EMBL/GenBank/DDBJ databases">
        <authorList>
            <person name="Varghese N."/>
            <person name="Submissions S."/>
        </authorList>
    </citation>
    <scope>NUCLEOTIDE SEQUENCE [LARGE SCALE GENOMIC DNA]</scope>
    <source>
        <strain evidence="6">CGMCC 1.3431</strain>
    </source>
</reference>
<dbReference type="STRING" id="260084.SAMN02927928_0971"/>
<keyword evidence="3" id="KW-0576">Peroxisome</keyword>
<dbReference type="InterPro" id="IPR051053">
    <property type="entry name" value="ECH/Chromodomain_protein"/>
</dbReference>
<dbReference type="PANTHER" id="PTHR43684:SF1">
    <property type="entry name" value="ENOYL-COA DELTA ISOMERASE 2"/>
    <property type="match status" value="1"/>
</dbReference>
<keyword evidence="6" id="KW-1185">Reference proteome</keyword>
<dbReference type="InterPro" id="IPR029045">
    <property type="entry name" value="ClpP/crotonase-like_dom_sf"/>
</dbReference>
<evidence type="ECO:0000256" key="4">
    <source>
        <dbReference type="ARBA" id="ARBA00023235"/>
    </source>
</evidence>
<accession>A0A1G4Q7C2</accession>
<comment type="similarity">
    <text evidence="2">Belongs to the enoyl-CoA hydratase/isomerase family.</text>
</comment>
<dbReference type="EMBL" id="FMTS01000001">
    <property type="protein sequence ID" value="SCW40377.1"/>
    <property type="molecule type" value="Genomic_DNA"/>
</dbReference>
<evidence type="ECO:0000256" key="1">
    <source>
        <dbReference type="ARBA" id="ARBA00004275"/>
    </source>
</evidence>
<name>A0A1G4Q7C2_9CAUL</name>
<dbReference type="Gene3D" id="1.10.12.10">
    <property type="entry name" value="Lyase 2-enoyl-coa Hydratase, Chain A, domain 2"/>
    <property type="match status" value="1"/>
</dbReference>
<organism evidence="5 6">
    <name type="scientific">Asticcacaulis taihuensis</name>
    <dbReference type="NCBI Taxonomy" id="260084"/>
    <lineage>
        <taxon>Bacteria</taxon>
        <taxon>Pseudomonadati</taxon>
        <taxon>Pseudomonadota</taxon>
        <taxon>Alphaproteobacteria</taxon>
        <taxon>Caulobacterales</taxon>
        <taxon>Caulobacteraceae</taxon>
        <taxon>Asticcacaulis</taxon>
    </lineage>
</organism>
<dbReference type="OrthoDB" id="9797151at2"/>
<dbReference type="PANTHER" id="PTHR43684">
    <property type="match status" value="1"/>
</dbReference>
<sequence length="251" mass="27176">MSDILSHHDNGVLKLTLNRPHKKNALTKAMYSALTEGLARASADETVRVVVIGAGGNDFCAGNDILDFAQDLPVYQDETADHDNLPVFRFLKALTFFDKPLIAAVKGQAVGVGVTLLLHCDLVVAAEDVRLSLPFLKLGLVPEAGSTVLLPERIGHVRAFAWMALGEVIGAEDAHKLGLVNSIVSRDTLGEAAQAMAQKLVKLSPSSLRHTKAFMRNPEKLWQVIRAEGAVFRRQLTSPEAQAAFMAFLSK</sequence>
<evidence type="ECO:0000313" key="5">
    <source>
        <dbReference type="EMBL" id="SCW40377.1"/>
    </source>
</evidence>
<dbReference type="SUPFAM" id="SSF52096">
    <property type="entry name" value="ClpP/crotonase"/>
    <property type="match status" value="1"/>
</dbReference>
<dbReference type="Proteomes" id="UP000199150">
    <property type="component" value="Unassembled WGS sequence"/>
</dbReference>
<dbReference type="Gene3D" id="3.90.226.10">
    <property type="entry name" value="2-enoyl-CoA Hydratase, Chain A, domain 1"/>
    <property type="match status" value="1"/>
</dbReference>
<dbReference type="RefSeq" id="WP_090644290.1">
    <property type="nucleotide sequence ID" value="NZ_CBCRYE010000001.1"/>
</dbReference>
<evidence type="ECO:0000256" key="3">
    <source>
        <dbReference type="ARBA" id="ARBA00023140"/>
    </source>
</evidence>
<proteinExistence type="inferred from homology"/>
<dbReference type="CDD" id="cd06558">
    <property type="entry name" value="crotonase-like"/>
    <property type="match status" value="1"/>
</dbReference>
<protein>
    <submittedName>
        <fullName evidence="5">Enoyl-CoA hydratase/carnithine racemase</fullName>
    </submittedName>
</protein>
<evidence type="ECO:0000256" key="2">
    <source>
        <dbReference type="ARBA" id="ARBA00005254"/>
    </source>
</evidence>